<comment type="caution">
    <text evidence="2">The sequence shown here is derived from an EMBL/GenBank/DDBJ whole genome shotgun (WGS) entry which is preliminary data.</text>
</comment>
<keyword evidence="3" id="KW-1185">Reference proteome</keyword>
<proteinExistence type="predicted"/>
<evidence type="ECO:0000256" key="1">
    <source>
        <dbReference type="SAM" id="Phobius"/>
    </source>
</evidence>
<name>A0A843VK75_COLES</name>
<sequence>MFLGAVHGGTDVCGSLTSWRVWGPGCFCLWGLDPVEVWDGGACVVRLWPHVVAPVFYELLVSAGACRGLLPHRVFGSMGGDATFGVPSGGPGVGFFVGLHICVGVSRRLREPTCGVAFTGAGLWSVEPRCDTCLWLLSALCWLVVNSGEVLPEFSLLALVDVRFHQSCVVLVCGCLRVSLSEAVVVLVDVFRYGWTIACSLLVCLWSRCLASVVGVQLAVPLVCALEALVTVWCVALSTYGGLLWRVLLVSLCCLDRWCNCVASCLVSVLVMAPCARARVTTRMIWVRSSGADRHCPACHGVLYMRVIAWFRVILMRLSFGLAKATAPVSRSCGLLWLVCHVFALMWVKVTCQLSHSPEFQGLKAQTLLSFFFFPFLLLCLLSEGGGSFSSSHSGGLGMEVSACSWLSVGVAWSEEEAANSKWMLAGGAPSLCSFILVVLGRILVSSGHDGLGRRDLVAMGWSSPSSSEGDTPVGVYACGPSTLWRSEVAVLVVRHSSHVVARCRSCFLSRRVRAEGCFRIVFDSAVSARFQLLWLVRDWLSLLSLVHEAHPPTFFK</sequence>
<keyword evidence="1" id="KW-0812">Transmembrane</keyword>
<feature type="transmembrane region" description="Helical" evidence="1">
    <location>
        <begin position="423"/>
        <end position="445"/>
    </location>
</feature>
<dbReference type="AlphaFoldDB" id="A0A843VK75"/>
<evidence type="ECO:0000313" key="3">
    <source>
        <dbReference type="Proteomes" id="UP000652761"/>
    </source>
</evidence>
<feature type="transmembrane region" description="Helical" evidence="1">
    <location>
        <begin position="329"/>
        <end position="348"/>
    </location>
</feature>
<keyword evidence="1" id="KW-1133">Transmembrane helix</keyword>
<feature type="transmembrane region" description="Helical" evidence="1">
    <location>
        <begin position="368"/>
        <end position="389"/>
    </location>
</feature>
<keyword evidence="1" id="KW-0472">Membrane</keyword>
<organism evidence="2 3">
    <name type="scientific">Colocasia esculenta</name>
    <name type="common">Wild taro</name>
    <name type="synonym">Arum esculentum</name>
    <dbReference type="NCBI Taxonomy" id="4460"/>
    <lineage>
        <taxon>Eukaryota</taxon>
        <taxon>Viridiplantae</taxon>
        <taxon>Streptophyta</taxon>
        <taxon>Embryophyta</taxon>
        <taxon>Tracheophyta</taxon>
        <taxon>Spermatophyta</taxon>
        <taxon>Magnoliopsida</taxon>
        <taxon>Liliopsida</taxon>
        <taxon>Araceae</taxon>
        <taxon>Aroideae</taxon>
        <taxon>Colocasieae</taxon>
        <taxon>Colocasia</taxon>
    </lineage>
</organism>
<evidence type="ECO:0000313" key="2">
    <source>
        <dbReference type="EMBL" id="MQL96908.1"/>
    </source>
</evidence>
<protein>
    <submittedName>
        <fullName evidence="2">Uncharacterized protein</fullName>
    </submittedName>
</protein>
<gene>
    <name evidence="2" type="ORF">Taro_029583</name>
</gene>
<accession>A0A843VK75</accession>
<dbReference type="EMBL" id="NMUH01001974">
    <property type="protein sequence ID" value="MQL96908.1"/>
    <property type="molecule type" value="Genomic_DNA"/>
</dbReference>
<dbReference type="Proteomes" id="UP000652761">
    <property type="component" value="Unassembled WGS sequence"/>
</dbReference>
<reference evidence="2" key="1">
    <citation type="submission" date="2017-07" db="EMBL/GenBank/DDBJ databases">
        <title>Taro Niue Genome Assembly and Annotation.</title>
        <authorList>
            <person name="Atibalentja N."/>
            <person name="Keating K."/>
            <person name="Fields C.J."/>
        </authorList>
    </citation>
    <scope>NUCLEOTIDE SEQUENCE</scope>
    <source>
        <strain evidence="2">Niue_2</strain>
        <tissue evidence="2">Leaf</tissue>
    </source>
</reference>